<evidence type="ECO:0000256" key="1">
    <source>
        <dbReference type="SAM" id="MobiDB-lite"/>
    </source>
</evidence>
<dbReference type="EMBL" id="JALLKP010000001">
    <property type="protein sequence ID" value="KAK2197133.1"/>
    <property type="molecule type" value="Genomic_DNA"/>
</dbReference>
<dbReference type="AlphaFoldDB" id="A0AAD9PLQ6"/>
<protein>
    <submittedName>
        <fullName evidence="3">Uncharacterized protein</fullName>
    </submittedName>
</protein>
<keyword evidence="4" id="KW-1185">Reference proteome</keyword>
<dbReference type="KEGG" id="bdw:94334430"/>
<accession>A0AAD9PLQ6</accession>
<comment type="caution">
    <text evidence="3">The sequence shown here is derived from an EMBL/GenBank/DDBJ whole genome shotgun (WGS) entry which is preliminary data.</text>
</comment>
<keyword evidence="2" id="KW-0732">Signal</keyword>
<feature type="chain" id="PRO_5042088823" evidence="2">
    <location>
        <begin position="21"/>
        <end position="301"/>
    </location>
</feature>
<dbReference type="RefSeq" id="XP_067803975.1">
    <property type="nucleotide sequence ID" value="XM_067945184.1"/>
</dbReference>
<evidence type="ECO:0000313" key="3">
    <source>
        <dbReference type="EMBL" id="KAK2197133.1"/>
    </source>
</evidence>
<evidence type="ECO:0000256" key="2">
    <source>
        <dbReference type="SAM" id="SignalP"/>
    </source>
</evidence>
<name>A0AAD9PLQ6_9APIC</name>
<evidence type="ECO:0000313" key="4">
    <source>
        <dbReference type="Proteomes" id="UP001214638"/>
    </source>
</evidence>
<sequence>MQATTTIAIALATTLFSVNCQPEKKQNKVEIQSPSDPSKHLRIVSHSQEESTNCTTLSLDGTDIPKSNSEDNDTKNVNENPIVMYQIEDTNEVKSKSMDPWVLETLATTESESNKDYRETDTRDNIGQYDAEPIFEIQDKAYDTLLDAWNAIVPIYGKDAHSTVHLDEDKDKDVANGDKTQEESKEPDFKFIDMLQFARDLGDSVLVMEKAMENLARRFLHSAYPEKLVDVESNELFDDDPADEITVRKPDGCSPRKWQLIVDAINRMINFERFYQQQFRQEFWPSECKEGDNITESKPTD</sequence>
<gene>
    <name evidence="3" type="ORF">BdWA1_000132</name>
</gene>
<dbReference type="Proteomes" id="UP001214638">
    <property type="component" value="Unassembled WGS sequence"/>
</dbReference>
<reference evidence="3" key="1">
    <citation type="journal article" date="2023" name="Nat. Microbiol.">
        <title>Babesia duncani multi-omics identifies virulence factors and drug targets.</title>
        <authorList>
            <person name="Singh P."/>
            <person name="Lonardi S."/>
            <person name="Liang Q."/>
            <person name="Vydyam P."/>
            <person name="Khabirova E."/>
            <person name="Fang T."/>
            <person name="Gihaz S."/>
            <person name="Thekkiniath J."/>
            <person name="Munshi M."/>
            <person name="Abel S."/>
            <person name="Ciampossin L."/>
            <person name="Batugedara G."/>
            <person name="Gupta M."/>
            <person name="Lu X.M."/>
            <person name="Lenz T."/>
            <person name="Chakravarty S."/>
            <person name="Cornillot E."/>
            <person name="Hu Y."/>
            <person name="Ma W."/>
            <person name="Gonzalez L.M."/>
            <person name="Sanchez S."/>
            <person name="Estrada K."/>
            <person name="Sanchez-Flores A."/>
            <person name="Montero E."/>
            <person name="Harb O.S."/>
            <person name="Le Roch K.G."/>
            <person name="Mamoun C.B."/>
        </authorList>
    </citation>
    <scope>NUCLEOTIDE SEQUENCE</scope>
    <source>
        <strain evidence="3">WA1</strain>
    </source>
</reference>
<feature type="signal peptide" evidence="2">
    <location>
        <begin position="1"/>
        <end position="20"/>
    </location>
</feature>
<dbReference type="GeneID" id="94334430"/>
<feature type="region of interest" description="Disordered" evidence="1">
    <location>
        <begin position="24"/>
        <end position="76"/>
    </location>
</feature>
<proteinExistence type="predicted"/>
<organism evidence="3 4">
    <name type="scientific">Babesia duncani</name>
    <dbReference type="NCBI Taxonomy" id="323732"/>
    <lineage>
        <taxon>Eukaryota</taxon>
        <taxon>Sar</taxon>
        <taxon>Alveolata</taxon>
        <taxon>Apicomplexa</taxon>
        <taxon>Aconoidasida</taxon>
        <taxon>Piroplasmida</taxon>
        <taxon>Babesiidae</taxon>
        <taxon>Babesia</taxon>
    </lineage>
</organism>
<feature type="compositionally biased region" description="Polar residues" evidence="1">
    <location>
        <begin position="50"/>
        <end position="59"/>
    </location>
</feature>